<reference evidence="8" key="1">
    <citation type="journal article" date="2019" name="Int. J. Syst. Evol. Microbiol.">
        <title>The Global Catalogue of Microorganisms (GCM) 10K type strain sequencing project: providing services to taxonomists for standard genome sequencing and annotation.</title>
        <authorList>
            <consortium name="The Broad Institute Genomics Platform"/>
            <consortium name="The Broad Institute Genome Sequencing Center for Infectious Disease"/>
            <person name="Wu L."/>
            <person name="Ma J."/>
        </authorList>
    </citation>
    <scope>NUCLEOTIDE SEQUENCE [LARGE SCALE GENOMIC DNA]</scope>
    <source>
        <strain evidence="8">JCM 16034</strain>
    </source>
</reference>
<accession>A0ABP5NZ91</accession>
<sequence>MDEIVGGPDRRSELDVEVVAPPQRAAAPSNGSAPAPAPPADGAEVEGRSAMARAREEELLDLLLDSPDLSTFLTRVSQRAAEALSGTGEVSCSVTLDRDGRRSTVASSDAMAEAMDEIQYASGEGPCQESVSTERTVYVPDLRTTKRYPRYREAVDGAPLRSVFATPIPLPTSAKATAALNSYSTEPEGFSAELRSEAEELAALASRSVQLAIRCAQESERAADLAAALESRTTINLAAGVIMAQSNCTPAQAIEVLKSASMHRNMKLRDVASTVLARFGDANPETHFS</sequence>
<dbReference type="InterPro" id="IPR003018">
    <property type="entry name" value="GAF"/>
</dbReference>
<keyword evidence="2" id="KW-0418">Kinase</keyword>
<evidence type="ECO:0000256" key="1">
    <source>
        <dbReference type="ARBA" id="ARBA00022679"/>
    </source>
</evidence>
<dbReference type="SMART" id="SM01012">
    <property type="entry name" value="ANTAR"/>
    <property type="match status" value="1"/>
</dbReference>
<evidence type="ECO:0000256" key="2">
    <source>
        <dbReference type="ARBA" id="ARBA00022777"/>
    </source>
</evidence>
<evidence type="ECO:0000259" key="6">
    <source>
        <dbReference type="PROSITE" id="PS50921"/>
    </source>
</evidence>
<protein>
    <submittedName>
        <fullName evidence="7">GAF and ANTAR domain-containing protein</fullName>
    </submittedName>
</protein>
<dbReference type="InterPro" id="IPR029016">
    <property type="entry name" value="GAF-like_dom_sf"/>
</dbReference>
<evidence type="ECO:0000256" key="4">
    <source>
        <dbReference type="ARBA" id="ARBA00023163"/>
    </source>
</evidence>
<evidence type="ECO:0000313" key="8">
    <source>
        <dbReference type="Proteomes" id="UP001500432"/>
    </source>
</evidence>
<name>A0ABP5NZ91_9MICC</name>
<dbReference type="InterPro" id="IPR036388">
    <property type="entry name" value="WH-like_DNA-bd_sf"/>
</dbReference>
<keyword evidence="3" id="KW-0805">Transcription regulation</keyword>
<feature type="region of interest" description="Disordered" evidence="5">
    <location>
        <begin position="1"/>
        <end position="50"/>
    </location>
</feature>
<dbReference type="InterPro" id="IPR011006">
    <property type="entry name" value="CheY-like_superfamily"/>
</dbReference>
<evidence type="ECO:0000256" key="3">
    <source>
        <dbReference type="ARBA" id="ARBA00023015"/>
    </source>
</evidence>
<dbReference type="Gene3D" id="3.30.450.40">
    <property type="match status" value="1"/>
</dbReference>
<feature type="compositionally biased region" description="Low complexity" evidence="5">
    <location>
        <begin position="25"/>
        <end position="34"/>
    </location>
</feature>
<dbReference type="EMBL" id="BAAAQW010000014">
    <property type="protein sequence ID" value="GAA2203547.1"/>
    <property type="molecule type" value="Genomic_DNA"/>
</dbReference>
<dbReference type="PROSITE" id="PS50921">
    <property type="entry name" value="ANTAR"/>
    <property type="match status" value="1"/>
</dbReference>
<dbReference type="SUPFAM" id="SSF52172">
    <property type="entry name" value="CheY-like"/>
    <property type="match status" value="1"/>
</dbReference>
<dbReference type="RefSeq" id="WP_344301259.1">
    <property type="nucleotide sequence ID" value="NZ_BAAAQW010000014.1"/>
</dbReference>
<keyword evidence="4" id="KW-0804">Transcription</keyword>
<dbReference type="SUPFAM" id="SSF55781">
    <property type="entry name" value="GAF domain-like"/>
    <property type="match status" value="1"/>
</dbReference>
<dbReference type="Pfam" id="PF03861">
    <property type="entry name" value="ANTAR"/>
    <property type="match status" value="1"/>
</dbReference>
<dbReference type="InterPro" id="IPR005561">
    <property type="entry name" value="ANTAR"/>
</dbReference>
<comment type="caution">
    <text evidence="7">The sequence shown here is derived from an EMBL/GenBank/DDBJ whole genome shotgun (WGS) entry which is preliminary data.</text>
</comment>
<keyword evidence="1" id="KW-0808">Transferase</keyword>
<dbReference type="Pfam" id="PF13185">
    <property type="entry name" value="GAF_2"/>
    <property type="match status" value="1"/>
</dbReference>
<feature type="domain" description="ANTAR" evidence="6">
    <location>
        <begin position="215"/>
        <end position="276"/>
    </location>
</feature>
<evidence type="ECO:0000256" key="5">
    <source>
        <dbReference type="SAM" id="MobiDB-lite"/>
    </source>
</evidence>
<gene>
    <name evidence="7" type="ORF">GCM10009849_36370</name>
</gene>
<keyword evidence="8" id="KW-1185">Reference proteome</keyword>
<dbReference type="Proteomes" id="UP001500432">
    <property type="component" value="Unassembled WGS sequence"/>
</dbReference>
<dbReference type="Gene3D" id="1.10.10.10">
    <property type="entry name" value="Winged helix-like DNA-binding domain superfamily/Winged helix DNA-binding domain"/>
    <property type="match status" value="1"/>
</dbReference>
<proteinExistence type="predicted"/>
<evidence type="ECO:0000313" key="7">
    <source>
        <dbReference type="EMBL" id="GAA2203547.1"/>
    </source>
</evidence>
<organism evidence="7 8">
    <name type="scientific">Sinomonas flava</name>
    <dbReference type="NCBI Taxonomy" id="496857"/>
    <lineage>
        <taxon>Bacteria</taxon>
        <taxon>Bacillati</taxon>
        <taxon>Actinomycetota</taxon>
        <taxon>Actinomycetes</taxon>
        <taxon>Micrococcales</taxon>
        <taxon>Micrococcaceae</taxon>
        <taxon>Sinomonas</taxon>
    </lineage>
</organism>